<proteinExistence type="predicted"/>
<sequence>MRYIHYSDRSTLVFRNPDMQPKLPPCNLSLRTHPGRSQRLYVNHLHLFCGLSSTGQCHCKLTHKDSNPHNARLLAASSLSEEFYMATNETQVFKSSFSPKKASIV</sequence>
<dbReference type="EMBL" id="JAWDGP010006229">
    <property type="protein sequence ID" value="KAK3745298.1"/>
    <property type="molecule type" value="Genomic_DNA"/>
</dbReference>
<reference evidence="1" key="1">
    <citation type="journal article" date="2023" name="G3 (Bethesda)">
        <title>A reference genome for the long-term kleptoplast-retaining sea slug Elysia crispata morphotype clarki.</title>
        <authorList>
            <person name="Eastman K.E."/>
            <person name="Pendleton A.L."/>
            <person name="Shaikh M.A."/>
            <person name="Suttiyut T."/>
            <person name="Ogas R."/>
            <person name="Tomko P."/>
            <person name="Gavelis G."/>
            <person name="Widhalm J.R."/>
            <person name="Wisecaver J.H."/>
        </authorList>
    </citation>
    <scope>NUCLEOTIDE SEQUENCE</scope>
    <source>
        <strain evidence="1">ECLA1</strain>
    </source>
</reference>
<gene>
    <name evidence="1" type="ORF">RRG08_014446</name>
</gene>
<comment type="caution">
    <text evidence="1">The sequence shown here is derived from an EMBL/GenBank/DDBJ whole genome shotgun (WGS) entry which is preliminary data.</text>
</comment>
<evidence type="ECO:0000313" key="2">
    <source>
        <dbReference type="Proteomes" id="UP001283361"/>
    </source>
</evidence>
<organism evidence="1 2">
    <name type="scientific">Elysia crispata</name>
    <name type="common">lettuce slug</name>
    <dbReference type="NCBI Taxonomy" id="231223"/>
    <lineage>
        <taxon>Eukaryota</taxon>
        <taxon>Metazoa</taxon>
        <taxon>Spiralia</taxon>
        <taxon>Lophotrochozoa</taxon>
        <taxon>Mollusca</taxon>
        <taxon>Gastropoda</taxon>
        <taxon>Heterobranchia</taxon>
        <taxon>Euthyneura</taxon>
        <taxon>Panpulmonata</taxon>
        <taxon>Sacoglossa</taxon>
        <taxon>Placobranchoidea</taxon>
        <taxon>Plakobranchidae</taxon>
        <taxon>Elysia</taxon>
    </lineage>
</organism>
<protein>
    <submittedName>
        <fullName evidence="1">Uncharacterized protein</fullName>
    </submittedName>
</protein>
<dbReference type="Proteomes" id="UP001283361">
    <property type="component" value="Unassembled WGS sequence"/>
</dbReference>
<keyword evidence="2" id="KW-1185">Reference proteome</keyword>
<dbReference type="AlphaFoldDB" id="A0AAE0YHP5"/>
<name>A0AAE0YHP5_9GAST</name>
<evidence type="ECO:0000313" key="1">
    <source>
        <dbReference type="EMBL" id="KAK3745298.1"/>
    </source>
</evidence>
<accession>A0AAE0YHP5</accession>